<dbReference type="EMBL" id="CP051775">
    <property type="protein sequence ID" value="QJE71886.1"/>
    <property type="molecule type" value="Genomic_DNA"/>
</dbReference>
<protein>
    <submittedName>
        <fullName evidence="2">Uncharacterized protein</fullName>
    </submittedName>
</protein>
<evidence type="ECO:0000256" key="1">
    <source>
        <dbReference type="SAM" id="Phobius"/>
    </source>
</evidence>
<dbReference type="KEGG" id="acru:HHL28_01065"/>
<reference evidence="2" key="1">
    <citation type="submission" date="2020-04" db="EMBL/GenBank/DDBJ databases">
        <title>A desert anoxygenic phototrophic bacterium fixes CO2 using RubisCO under aerobic conditions.</title>
        <authorList>
            <person name="Tang K."/>
        </authorList>
    </citation>
    <scope>NUCLEOTIDE SEQUENCE [LARGE SCALE GENOMIC DNA]</scope>
    <source>
        <strain evidence="2">MIMtkB3</strain>
    </source>
</reference>
<evidence type="ECO:0000313" key="2">
    <source>
        <dbReference type="EMBL" id="QJE71886.1"/>
    </source>
</evidence>
<proteinExistence type="predicted"/>
<gene>
    <name evidence="2" type="ORF">HHL28_01065</name>
</gene>
<feature type="transmembrane region" description="Helical" evidence="1">
    <location>
        <begin position="27"/>
        <end position="46"/>
    </location>
</feature>
<dbReference type="AlphaFoldDB" id="A0A858R461"/>
<keyword evidence="1" id="KW-1133">Transmembrane helix</keyword>
<accession>A0A858R461</accession>
<evidence type="ECO:0000313" key="3">
    <source>
        <dbReference type="Proteomes" id="UP000501891"/>
    </source>
</evidence>
<name>A0A858R461_9PROT</name>
<dbReference type="Proteomes" id="UP000501891">
    <property type="component" value="Chromosome"/>
</dbReference>
<organism evidence="2 3">
    <name type="scientific">Aerophototrophica crusticola</name>
    <dbReference type="NCBI Taxonomy" id="1709002"/>
    <lineage>
        <taxon>Bacteria</taxon>
        <taxon>Pseudomonadati</taxon>
        <taxon>Pseudomonadota</taxon>
        <taxon>Alphaproteobacteria</taxon>
        <taxon>Rhodospirillales</taxon>
        <taxon>Rhodospirillaceae</taxon>
        <taxon>Aerophototrophica</taxon>
    </lineage>
</organism>
<keyword evidence="1" id="KW-0812">Transmembrane</keyword>
<keyword evidence="3" id="KW-1185">Reference proteome</keyword>
<keyword evidence="1" id="KW-0472">Membrane</keyword>
<sequence>MKRTLLIYGALIAAAAALSTVERQWGGLMLLGTMLAWFLHSVFASTSDTPRV</sequence>